<name>A0AAX2H1X1_9FLAO</name>
<dbReference type="AlphaFoldDB" id="A0AAX2H1X1"/>
<proteinExistence type="predicted"/>
<evidence type="ECO:0000313" key="2">
    <source>
        <dbReference type="Proteomes" id="UP000215539"/>
    </source>
</evidence>
<organism evidence="1 2">
    <name type="scientific">Capnocytophaga haemolytica</name>
    <dbReference type="NCBI Taxonomy" id="45243"/>
    <lineage>
        <taxon>Bacteria</taxon>
        <taxon>Pseudomonadati</taxon>
        <taxon>Bacteroidota</taxon>
        <taxon>Flavobacteriia</taxon>
        <taxon>Flavobacteriales</taxon>
        <taxon>Flavobacteriaceae</taxon>
        <taxon>Capnocytophaga</taxon>
    </lineage>
</organism>
<evidence type="ECO:0000313" key="1">
    <source>
        <dbReference type="EMBL" id="SNV14958.1"/>
    </source>
</evidence>
<dbReference type="RefSeq" id="WP_231909901.1">
    <property type="nucleotide sequence ID" value="NZ_CP014227.1"/>
</dbReference>
<dbReference type="EMBL" id="LT906449">
    <property type="protein sequence ID" value="SNV14958.1"/>
    <property type="molecule type" value="Genomic_DNA"/>
</dbReference>
<gene>
    <name evidence="1" type="ORF">SAMEA44541418_01958</name>
</gene>
<reference evidence="1 2" key="1">
    <citation type="submission" date="2017-06" db="EMBL/GenBank/DDBJ databases">
        <authorList>
            <consortium name="Pathogen Informatics"/>
        </authorList>
    </citation>
    <scope>NUCLEOTIDE SEQUENCE [LARGE SCALE GENOMIC DNA]</scope>
    <source>
        <strain evidence="1 2">NCTC12947</strain>
    </source>
</reference>
<accession>A0AAX2H1X1</accession>
<protein>
    <recommendedName>
        <fullName evidence="3">Phage tail protein</fullName>
    </recommendedName>
</protein>
<sequence length="144" mass="16668">MYYAKGSFDDSVEYNNELMCLSNYNTDMMEEMNDAMDDEDFQRAEAVRLQWIDGLKEVEAQADKLGAYKGDDSLLKAFKKLLSNWDSLMKDGYKKLIEFRLAGKRGTPAEKAQLAANNEFIAEFTEEFNDVSDDFIDKYEDEED</sequence>
<evidence type="ECO:0008006" key="3">
    <source>
        <dbReference type="Google" id="ProtNLM"/>
    </source>
</evidence>
<dbReference type="Proteomes" id="UP000215539">
    <property type="component" value="Chromosome 1"/>
</dbReference>